<protein>
    <submittedName>
        <fullName evidence="1">Uncharacterized protein</fullName>
    </submittedName>
</protein>
<dbReference type="OrthoDB" id="3208561at2759"/>
<name>A0A2G8S5C7_9APHY</name>
<dbReference type="Gene3D" id="3.80.10.10">
    <property type="entry name" value="Ribonuclease Inhibitor"/>
    <property type="match status" value="1"/>
</dbReference>
<evidence type="ECO:0000313" key="1">
    <source>
        <dbReference type="EMBL" id="PIL28961.1"/>
    </source>
</evidence>
<sequence length="383" mass="43091">MWREHTNAMNPNGTRYVVANPRNMKEVFRVERECLTAILLTMNNTATSVTIPIETAPLQEMSTIPWPRLRHLSLRGRFLDGTQTAALRAFLPTLPSLETLLVQAARPKHLGRPRLLGPLDSSSVHGASSSTASGSSSIVVQRLPTPPAILPHLRSLTIAYPSPEDTIFSINAELTELSLCDCPRFYNFFAYGGEHIGPQWGWNVPILNPSQCLSIMRRMPLSRLTKLELVYMVATTPSGNDSDLLTYIGTALPALAHLEIHRYRFHRTERVNHVAIAQALTAVKSLRTVRLNLDFHDDHGPYCGNNAKRERWRDTFMGQRGPEVLAIMQECPLLQHVALLYHGHPSATWVEFQTARCPGPRVVLEYDSEHVDSEPIRMQWLTT</sequence>
<dbReference type="Proteomes" id="UP000230002">
    <property type="component" value="Unassembled WGS sequence"/>
</dbReference>
<dbReference type="AlphaFoldDB" id="A0A2G8S5C7"/>
<evidence type="ECO:0000313" key="2">
    <source>
        <dbReference type="Proteomes" id="UP000230002"/>
    </source>
</evidence>
<accession>A0A2G8S5C7</accession>
<keyword evidence="2" id="KW-1185">Reference proteome</keyword>
<reference evidence="1 2" key="1">
    <citation type="journal article" date="2015" name="Sci. Rep.">
        <title>Chromosome-level genome map provides insights into diverse defense mechanisms in the medicinal fungus Ganoderma sinense.</title>
        <authorList>
            <person name="Zhu Y."/>
            <person name="Xu J."/>
            <person name="Sun C."/>
            <person name="Zhou S."/>
            <person name="Xu H."/>
            <person name="Nelson D.R."/>
            <person name="Qian J."/>
            <person name="Song J."/>
            <person name="Luo H."/>
            <person name="Xiang L."/>
            <person name="Li Y."/>
            <person name="Xu Z."/>
            <person name="Ji A."/>
            <person name="Wang L."/>
            <person name="Lu S."/>
            <person name="Hayward A."/>
            <person name="Sun W."/>
            <person name="Li X."/>
            <person name="Schwartz D.C."/>
            <person name="Wang Y."/>
            <person name="Chen S."/>
        </authorList>
    </citation>
    <scope>NUCLEOTIDE SEQUENCE [LARGE SCALE GENOMIC DNA]</scope>
    <source>
        <strain evidence="1 2">ZZ0214-1</strain>
    </source>
</reference>
<proteinExistence type="predicted"/>
<dbReference type="EMBL" id="AYKW01000023">
    <property type="protein sequence ID" value="PIL28961.1"/>
    <property type="molecule type" value="Genomic_DNA"/>
</dbReference>
<gene>
    <name evidence="1" type="ORF">GSI_09008</name>
</gene>
<comment type="caution">
    <text evidence="1">The sequence shown here is derived from an EMBL/GenBank/DDBJ whole genome shotgun (WGS) entry which is preliminary data.</text>
</comment>
<dbReference type="SUPFAM" id="SSF52047">
    <property type="entry name" value="RNI-like"/>
    <property type="match status" value="1"/>
</dbReference>
<organism evidence="1 2">
    <name type="scientific">Ganoderma sinense ZZ0214-1</name>
    <dbReference type="NCBI Taxonomy" id="1077348"/>
    <lineage>
        <taxon>Eukaryota</taxon>
        <taxon>Fungi</taxon>
        <taxon>Dikarya</taxon>
        <taxon>Basidiomycota</taxon>
        <taxon>Agaricomycotina</taxon>
        <taxon>Agaricomycetes</taxon>
        <taxon>Polyporales</taxon>
        <taxon>Polyporaceae</taxon>
        <taxon>Ganoderma</taxon>
    </lineage>
</organism>
<dbReference type="InterPro" id="IPR032675">
    <property type="entry name" value="LRR_dom_sf"/>
</dbReference>